<dbReference type="InterPro" id="IPR011989">
    <property type="entry name" value="ARM-like"/>
</dbReference>
<dbReference type="RefSeq" id="WP_088873362.1">
    <property type="nucleotide sequence ID" value="NZ_CP022111.1"/>
</dbReference>
<keyword evidence="2" id="KW-1185">Reference proteome</keyword>
<dbReference type="EMBL" id="CP022111">
    <property type="protein sequence ID" value="ASG22815.1"/>
    <property type="molecule type" value="Genomic_DNA"/>
</dbReference>
<proteinExistence type="predicted"/>
<evidence type="ECO:0000313" key="2">
    <source>
        <dbReference type="Proteomes" id="UP000197153"/>
    </source>
</evidence>
<dbReference type="KEGG" id="nao:Y958_18115"/>
<dbReference type="Pfam" id="PF13646">
    <property type="entry name" value="HEAT_2"/>
    <property type="match status" value="1"/>
</dbReference>
<dbReference type="GO" id="GO:0016829">
    <property type="term" value="F:lyase activity"/>
    <property type="evidence" value="ECO:0007669"/>
    <property type="project" value="UniProtKB-KW"/>
</dbReference>
<dbReference type="Gene3D" id="1.25.10.10">
    <property type="entry name" value="Leucine-rich Repeat Variant"/>
    <property type="match status" value="1"/>
</dbReference>
<evidence type="ECO:0000313" key="1">
    <source>
        <dbReference type="EMBL" id="ASG22815.1"/>
    </source>
</evidence>
<accession>A0A248JVT9</accession>
<dbReference type="Proteomes" id="UP000197153">
    <property type="component" value="Chromosome 2"/>
</dbReference>
<dbReference type="InterPro" id="IPR016024">
    <property type="entry name" value="ARM-type_fold"/>
</dbReference>
<protein>
    <submittedName>
        <fullName evidence="1">Lyase</fullName>
    </submittedName>
</protein>
<name>A0A248JVT9_9PROT</name>
<organism evidence="1 2">
    <name type="scientific">Nitrospirillum viridazoti CBAmc</name>
    <dbReference type="NCBI Taxonomy" id="1441467"/>
    <lineage>
        <taxon>Bacteria</taxon>
        <taxon>Pseudomonadati</taxon>
        <taxon>Pseudomonadota</taxon>
        <taxon>Alphaproteobacteria</taxon>
        <taxon>Rhodospirillales</taxon>
        <taxon>Azospirillaceae</taxon>
        <taxon>Nitrospirillum</taxon>
        <taxon>Nitrospirillum viridazoti</taxon>
    </lineage>
</organism>
<dbReference type="SUPFAM" id="SSF48371">
    <property type="entry name" value="ARM repeat"/>
    <property type="match status" value="1"/>
</dbReference>
<gene>
    <name evidence="1" type="ORF">Y958_18115</name>
</gene>
<keyword evidence="1" id="KW-0456">Lyase</keyword>
<reference evidence="1 2" key="1">
    <citation type="submission" date="2017-06" db="EMBL/GenBank/DDBJ databases">
        <title>Complete genome sequence of Nitrospirillum amazonense strain CBAmC, an endophytic nitrogen-fixing and plant growth-promoting bacterium, isolated from sugarcane.</title>
        <authorList>
            <person name="Schwab S."/>
            <person name="dos Santos Teixeira K.R."/>
            <person name="Simoes Araujo J.L."/>
            <person name="Soares Vidal M."/>
            <person name="Borges de Freitas H.R."/>
            <person name="Rivello Crivelaro A.L."/>
            <person name="Bueno de Camargo Nunes A."/>
            <person name="dos Santos C.M."/>
            <person name="Palmeira da Silva Rosa D."/>
            <person name="da Silva Padilha D."/>
            <person name="da Silva E."/>
            <person name="Araujo Terra L."/>
            <person name="Soares Mendes V."/>
            <person name="Farinelli L."/>
            <person name="Magalhaes Cruz L."/>
            <person name="Baldani J.I."/>
        </authorList>
    </citation>
    <scope>NUCLEOTIDE SEQUENCE [LARGE SCALE GENOMIC DNA]</scope>
    <source>
        <strain evidence="1 2">CBAmC</strain>
    </source>
</reference>
<sequence>MAKDYMPPSDFLRALIDEDVEIEADDTATIKRLLSFFKDPDAANRDWAVFLLGQSEVDTKAVRDALIGALNDEDDSVRAEALVALAQRDGDLARPHVLEALSAEGVYPTVFEAAALCAHPDLIKPLRGWLKATGDKEVDQMVAEAVAACEASAK</sequence>
<dbReference type="AlphaFoldDB" id="A0A248JVT9"/>